<feature type="domain" description="Peptidase M24" evidence="5">
    <location>
        <begin position="117"/>
        <end position="258"/>
    </location>
</feature>
<dbReference type="GO" id="GO:0008360">
    <property type="term" value="P:regulation of cell shape"/>
    <property type="evidence" value="ECO:0007669"/>
    <property type="project" value="UniProtKB-KW"/>
</dbReference>
<dbReference type="GO" id="GO:0009002">
    <property type="term" value="F:serine-type D-Ala-D-Ala carboxypeptidase activity"/>
    <property type="evidence" value="ECO:0007669"/>
    <property type="project" value="InterPro"/>
</dbReference>
<name>A0A0J7NGN4_LASNI</name>
<gene>
    <name evidence="6" type="ORF">RF55_8405</name>
</gene>
<dbReference type="GO" id="GO:0070006">
    <property type="term" value="F:metalloaminopeptidase activity"/>
    <property type="evidence" value="ECO:0007669"/>
    <property type="project" value="InterPro"/>
</dbReference>
<keyword evidence="1 6" id="KW-0031">Aminopeptidase</keyword>
<dbReference type="GO" id="GO:0071555">
    <property type="term" value="P:cell wall organization"/>
    <property type="evidence" value="ECO:0007669"/>
    <property type="project" value="UniProtKB-KW"/>
</dbReference>
<comment type="caution">
    <text evidence="6">The sequence shown here is derived from an EMBL/GenBank/DDBJ whole genome shotgun (WGS) entry which is preliminary data.</text>
</comment>
<dbReference type="Gene3D" id="3.90.230.10">
    <property type="entry name" value="Creatinase/methionine aminopeptidase superfamily"/>
    <property type="match status" value="1"/>
</dbReference>
<dbReference type="InterPro" id="IPR018044">
    <property type="entry name" value="Peptidase_S11"/>
</dbReference>
<accession>A0A0J7NGN4</accession>
<evidence type="ECO:0000256" key="3">
    <source>
        <dbReference type="ARBA" id="ARBA00022723"/>
    </source>
</evidence>
<reference evidence="6 7" key="1">
    <citation type="submission" date="2015-04" db="EMBL/GenBank/DDBJ databases">
        <title>Lasius niger genome sequencing.</title>
        <authorList>
            <person name="Konorov E.A."/>
            <person name="Nikitin M.A."/>
            <person name="Kirill M.V."/>
            <person name="Chang P."/>
        </authorList>
    </citation>
    <scope>NUCLEOTIDE SEQUENCE [LARGE SCALE GENOMIC DNA]</scope>
    <source>
        <tissue evidence="6">Whole</tissue>
    </source>
</reference>
<dbReference type="GO" id="GO:0005829">
    <property type="term" value="C:cytosol"/>
    <property type="evidence" value="ECO:0007669"/>
    <property type="project" value="TreeGrafter"/>
</dbReference>
<dbReference type="OrthoDB" id="10264748at2759"/>
<proteinExistence type="predicted"/>
<dbReference type="Gene3D" id="3.40.710.10">
    <property type="entry name" value="DD-peptidase/beta-lactamase superfamily"/>
    <property type="match status" value="1"/>
</dbReference>
<sequence length="277" mass="30153">MSTFVADVKTGKVIRASNPDLPRYPASLTKLMTLYMAFDALKAGRLHLNQKLPVSYNAAHQEPSRLGLYPGTTITVQQAIYGITVKSANDAAATLGEYLGGGDEKKFAKMMTAQAHQLDGWYGDSSRMYVAGKASVKAKKLINDTYEALMRGIEVVKPGATTGDIGHAIETYAKGKRLGVVEDFCGHGIGTVFHDAPNIMHFGQPGTGVKLETGMVFTIEPMLNLGTERVKILEDGWTAVTRDRKLSAQFEHMLGVTEDGYEIFTLSPTGQHKPHFN</sequence>
<dbReference type="Pfam" id="PF00557">
    <property type="entry name" value="Peptidase_M24"/>
    <property type="match status" value="1"/>
</dbReference>
<dbReference type="SUPFAM" id="SSF56601">
    <property type="entry name" value="beta-lactamase/transpeptidase-like"/>
    <property type="match status" value="1"/>
</dbReference>
<evidence type="ECO:0000313" key="7">
    <source>
        <dbReference type="Proteomes" id="UP000036403"/>
    </source>
</evidence>
<dbReference type="SUPFAM" id="SSF55920">
    <property type="entry name" value="Creatinase/aminopeptidase"/>
    <property type="match status" value="1"/>
</dbReference>
<keyword evidence="7" id="KW-1185">Reference proteome</keyword>
<dbReference type="STRING" id="67767.A0A0J7NGN4"/>
<dbReference type="InterPro" id="IPR002467">
    <property type="entry name" value="Pept_M24A_MAP1"/>
</dbReference>
<evidence type="ECO:0000256" key="2">
    <source>
        <dbReference type="ARBA" id="ARBA00022670"/>
    </source>
</evidence>
<dbReference type="PANTHER" id="PTHR43330">
    <property type="entry name" value="METHIONINE AMINOPEPTIDASE"/>
    <property type="match status" value="1"/>
</dbReference>
<dbReference type="GO" id="GO:0046872">
    <property type="term" value="F:metal ion binding"/>
    <property type="evidence" value="ECO:0007669"/>
    <property type="project" value="UniProtKB-KW"/>
</dbReference>
<dbReference type="NCBIfam" id="TIGR00500">
    <property type="entry name" value="met_pdase_I"/>
    <property type="match status" value="1"/>
</dbReference>
<evidence type="ECO:0000256" key="1">
    <source>
        <dbReference type="ARBA" id="ARBA00022438"/>
    </source>
</evidence>
<dbReference type="EMBL" id="LBMM01005227">
    <property type="protein sequence ID" value="KMQ91695.1"/>
    <property type="molecule type" value="Genomic_DNA"/>
</dbReference>
<dbReference type="PROSITE" id="PS00680">
    <property type="entry name" value="MAP_1"/>
    <property type="match status" value="1"/>
</dbReference>
<keyword evidence="4" id="KW-0378">Hydrolase</keyword>
<dbReference type="GO" id="GO:0006508">
    <property type="term" value="P:proteolysis"/>
    <property type="evidence" value="ECO:0007669"/>
    <property type="project" value="UniProtKB-KW"/>
</dbReference>
<organism evidence="6 7">
    <name type="scientific">Lasius niger</name>
    <name type="common">Black garden ant</name>
    <dbReference type="NCBI Taxonomy" id="67767"/>
    <lineage>
        <taxon>Eukaryota</taxon>
        <taxon>Metazoa</taxon>
        <taxon>Ecdysozoa</taxon>
        <taxon>Arthropoda</taxon>
        <taxon>Hexapoda</taxon>
        <taxon>Insecta</taxon>
        <taxon>Pterygota</taxon>
        <taxon>Neoptera</taxon>
        <taxon>Endopterygota</taxon>
        <taxon>Hymenoptera</taxon>
        <taxon>Apocrita</taxon>
        <taxon>Aculeata</taxon>
        <taxon>Formicoidea</taxon>
        <taxon>Formicidae</taxon>
        <taxon>Formicinae</taxon>
        <taxon>Lasius</taxon>
        <taxon>Lasius</taxon>
    </lineage>
</organism>
<dbReference type="Proteomes" id="UP000036403">
    <property type="component" value="Unassembled WGS sequence"/>
</dbReference>
<dbReference type="PRINTS" id="PR00725">
    <property type="entry name" value="DADACBPTASE1"/>
</dbReference>
<evidence type="ECO:0000313" key="6">
    <source>
        <dbReference type="EMBL" id="KMQ91695.1"/>
    </source>
</evidence>
<dbReference type="PaxDb" id="67767-A0A0J7NGN4"/>
<dbReference type="InterPro" id="IPR036005">
    <property type="entry name" value="Creatinase/aminopeptidase-like"/>
</dbReference>
<keyword evidence="3" id="KW-0479">Metal-binding</keyword>
<dbReference type="InterPro" id="IPR012338">
    <property type="entry name" value="Beta-lactam/transpept-like"/>
</dbReference>
<keyword evidence="2" id="KW-0645">Protease</keyword>
<dbReference type="AlphaFoldDB" id="A0A0J7NGN4"/>
<evidence type="ECO:0000256" key="4">
    <source>
        <dbReference type="ARBA" id="ARBA00022801"/>
    </source>
</evidence>
<protein>
    <submittedName>
        <fullName evidence="6">Methionine aminopeptidase</fullName>
    </submittedName>
</protein>
<evidence type="ECO:0000259" key="5">
    <source>
        <dbReference type="Pfam" id="PF00557"/>
    </source>
</evidence>
<dbReference type="PANTHER" id="PTHR43330:SF27">
    <property type="entry name" value="METHIONINE AMINOPEPTIDASE"/>
    <property type="match status" value="1"/>
</dbReference>
<dbReference type="InterPro" id="IPR000994">
    <property type="entry name" value="Pept_M24"/>
</dbReference>